<feature type="domain" description="C2H2-type" evidence="9">
    <location>
        <begin position="577"/>
        <end position="606"/>
    </location>
</feature>
<dbReference type="FunFam" id="3.40.50.300:FF:001313">
    <property type="entry name" value="Helicase with zinc finger domain 2"/>
    <property type="match status" value="1"/>
</dbReference>
<keyword evidence="3" id="KW-0378">Hydrolase</keyword>
<dbReference type="FunFam" id="3.40.50.300:FF:000419">
    <property type="entry name" value="Probable helicase with zinc finger domain"/>
    <property type="match status" value="1"/>
</dbReference>
<dbReference type="GO" id="GO:0003723">
    <property type="term" value="F:RNA binding"/>
    <property type="evidence" value="ECO:0007669"/>
    <property type="project" value="InterPro"/>
</dbReference>
<evidence type="ECO:0000256" key="7">
    <source>
        <dbReference type="SAM" id="MobiDB-lite"/>
    </source>
</evidence>
<dbReference type="InterPro" id="IPR041677">
    <property type="entry name" value="DNA2/NAM7_AAA_11"/>
</dbReference>
<dbReference type="PROSITE" id="PS50103">
    <property type="entry name" value="ZF_C3H1"/>
    <property type="match status" value="1"/>
</dbReference>
<dbReference type="Pfam" id="PF13087">
    <property type="entry name" value="AAA_12"/>
    <property type="match status" value="2"/>
</dbReference>
<dbReference type="PROSITE" id="PS50157">
    <property type="entry name" value="ZINC_FINGER_C2H2_2"/>
    <property type="match status" value="1"/>
</dbReference>
<dbReference type="PROSITE" id="PS00028">
    <property type="entry name" value="ZINC_FINGER_C2H2_1"/>
    <property type="match status" value="1"/>
</dbReference>
<dbReference type="GO" id="GO:0008270">
    <property type="term" value="F:zinc ion binding"/>
    <property type="evidence" value="ECO:0007669"/>
    <property type="project" value="UniProtKB-KW"/>
</dbReference>
<comment type="similarity">
    <text evidence="1">Belongs to the DNA2/NAM7 helicase family.</text>
</comment>
<dbReference type="GeneID" id="110988307"/>
<dbReference type="InterPro" id="IPR012340">
    <property type="entry name" value="NA-bd_OB-fold"/>
</dbReference>
<feature type="compositionally biased region" description="Polar residues" evidence="7">
    <location>
        <begin position="110"/>
        <end position="124"/>
    </location>
</feature>
<feature type="region of interest" description="Disordered" evidence="7">
    <location>
        <begin position="1687"/>
        <end position="1724"/>
    </location>
</feature>
<feature type="compositionally biased region" description="Basic and acidic residues" evidence="7">
    <location>
        <begin position="1618"/>
        <end position="1627"/>
    </location>
</feature>
<dbReference type="InterPro" id="IPR036236">
    <property type="entry name" value="Znf_C2H2_sf"/>
</dbReference>
<sequence>MKSSVDGRLALQMSGEMGNRQITDKEPDLTLTTEDLQSAQTESGESNNDQSSREASSPDERDPSLTQADQAYSTVNQPLHCQSSQPMVAVDNQYTVLHDEMSSGDEEPSSRPSIPQPLRSQSYPYKTGQRKKPSKTSSQSTTSSRAPKLSPQSHQFLEKFHLRLACRECYDGKKCKSACKHQCRGNLLLCHLKSQSENGHKVWGVIRHRTRPDFKGQYQLCKNSRTTSHCWGKDCWYCHSEEEKYIWSAEQKGQFDRQEISEFLCREQNLQQNLPKLPPPPSSDTPDGFQVVSRRSTKRTTSETSTEGAACNSIPQKTVSRPVQRKNSTPIILSAAESRDEYSKLMAKVGGNFVYLCETCFDSSPPVMSKSSADGRHGTSKEQHPWSKVLVHVLQKDGKHQYLKIRKGARYKASLCRHIEKRFGCRRGDACQFAHNKVETEVWQCPVHQKDIVQFCEYTFIPRLPYRLMYVEDVPGVTSHQVVLYSDSRKEWHLVRERHPKFKPGKAPVLCRYGDHCRKYYCTYPHIPEEAELWTYMAKFNLRTLDEVISIAAIADSRQVANGTGASAPEPVRIQPFCCTYCDKHFERIAQLKDHLQTLGHLSRVDSDAEREWKHREPPWNLESGNYKLCEVVGGGTCLSGSSIGEDNSCTKAHSREELEEWKERYTYCMAKMKTAKERKLHSYMGDLLSMHEAGMDVFKEEVPGVEVECAEELRRCQEIESKAGSTVFPISWTFTIKAVNKKPLQEVGLLFPDPHIRFHLSRARDKHQVCSGGDLSDGSDTYRVQVVFSSETLGTFNQWVVFNFGSEPVLIRKLQVNVGARDMPIPSVPSRIPTEPWNNSNSQLVKYSDPANMTASQQAERNLVEGLQERYPYQAPHRYRDRSILSEELSCDNYKEVMHNVLYLEEKECSRKISKFATSSILKVASQVELPDGMHFAPRGYLFASIDLQQALIDDTVTSQIIIKSVHNILLKFGSTKKIYEAAIFTNQTFGNGTQHSMYVKLSPQCVADQQLISGTERDVTIQLQLDRTQFVFKHFAIDRLQHMDMVLPDPNKPQELPDSGQRWTDDGTNPRQDKIVHYITTYGGEGALSMPGMGPVLLCGPFGTGKTFTLATAVMETLTEQPESKMLICTHSNSAADLYITNYLHKFVQMSKSRQPDLKMIRIYATYRNISSIHHDVHDYLLQDNDGNIRLPSDEDIRAAQIVVTTLTTAVHLVSQTMQGCFSHILIDEAGQVLEAEALMPLAMATKDTCVVLAGDHIQMSPKIFSETVRSAGFDKSILERLFRAKACHVFLTANYRTCKPILDFIAKTFYNQAFCSKIDQPLHETLYPLMFIEVKGTDQRVGKSYVNTHEVLEVVRRVKELDQTWPAEWGPFRHESSIGVIAPCIMQVRVIRDALRKERLGHVTVETVDNVQGKQFRAVIISTVRTHKTLSKSSPSAGVLDEKDSEFYSSFFSDPKMLNTAFTRAQSQLIVVGDPAALCSVGSCSTKWRKYLKECEENQSLLPLGTTISGIHAEIRGASQRLNPNAVPFQPASYKKRNLPEDDGSEFNKASVSPQQGPDDQDGHSDTDSLSTYDDESDCEDDMLSELQRQVMEDEEDMREAAQQAESASKVHVQVARDEDDRVSNAKVHMKVAQGEGAEQESIAKVHQRWAKDGGAEQESIAKVHQRRTQDGEVEQESIAKVHQHRAQDGGSEQESIAKVHQCRAQDGGAGNPNPHHLKDQSVSKNHLLSSRTAILHGISDNQQANQEQAGPSKIQNTIQSQPVVKSDIQMKPGGSKTKGKKTTMIRADHLLKFKSVYRSGLVGAADYEDGADETEEEENLKMMDKESQREGLRLVERQPDKYKICSFKFEISAFAYAVPRGENSSKQVCINGRKNRGQALHLDEVVVEILEGDADGDLETTDACVETKIYGKVICILKRTTNPKRMKIVCTLDKYTDNLMVPVNHTFPKLYVISGKGVMKGRKTSGPSADFVPVSVFRSKRPHGQMCLERVVKVSRQDRQKKLFLVKYLKWEDDNRYPVGYVTEELPVGDNKEDGLLILKHIHGVRDAFPLTAIRDVESICPSDWLIPDEEMQSRKDFRRKSVFTVDHPETQDIDDALSIEVDNGIIEVGIHIADVSHFVPVASALDKEAMERAVSFYPAFSEPVGMLPPQLSTNLCSLLPGQDRLAVSVIFTMQQDGSISQSQFVLSVINSKKRVTFKEAEQMIMTSDHQQEGSIEEKIRLLSKLAQARRHARLSDGYLAYSHNPEEKELCHPLASSMVEEMMLIANEEVSKFLLSRFPDLTPLRSQLPPDEEKVTTWLNNHRENIPNSFYLQSDPTLQGKGECTNAHEDVNILKDTMKKLLAIIHLPNEASQKMVKITDIICSDENHPQLAVAQAELHHLQERATYISSGDYEDGQKRKHHTLKKPSYTHFTSPIRRYIDIVVHRLLKAELPNRGEELRPYASEDLSLICHHCTNQSIMAKHFEKETMSFHLALKLKETPHKVNAFVHAIGESSLQLMFPYRSFVPRTTQTVPYQHLSPMTKPDLTDATEVNLAWKMRIYDVNMPPIQSIKSPFKLDSEQSIVKIPSADMQKLLWGIKNNNFNCIQCVVKRVNKNHLQLEEDKSQHLKAPDGTSLPVAEIAQTVDSDGNPFPFTDFFRDFKQSDVVEVCLAVSISRGMIQPSVQHFKLTPKLGLCQEHRDEPAESFDVVASKRAVRCSTVEKYQNIWLPILEVMSVHNAVHSNESIFIQGLKINWDYDRSTGTWSGRFSLTASFCERWHIRFSFPNKSEESDKPDNEEMSKELEVDLDYLCISYTDLPLSDEAKVALREQQYKLQSSTDLPEGMVVTAHAAVTDVTRYKGNQIVHFDVKKLSSPFPKILLESAERFFCTVEVIPKQEQDRRLETAVRSLEKASPLIKDICLQRRPVGGLTLNLPTLAVTTETPFGELNESQQIAISHALKQAFTVIQGPPGTGKTIVGAKLTSLFVERNKCLTCCAKTPHVLYCGPSNESVNVVAGYLKRFHNLRVVRVYSETIERQKFPIPGDPVEICQNRTGQENKMDSRLDDIALHNLIRRPSNTHSEKIKEFDQLFSQPKYKASQDKIWQYRKEVAKAEEEELSKYEVILCTCNAAGSRRIRDNANVVQCIIDEAGMCSEPETLIPLVATGPEQIVLIGDHKQLRPIIKSKLAEDLGMGISMLENCKDSVHMLTTQYRMHESICKFPSDTFYKSRLETAEAVKQRRPELRGQHIWPGGPTFRNVFCHVQGREETLTVKAAEGNEMSKANPAEVEQVVKIVTSLILQCKIKGKRILVLSQYRLQCAKIKEKIREAIAKQKKYHLRRELKNVTVSTVITSQGGERDYVVFSTVRSLPRQEIEDKPTLGWKHRHLGFIMDDNQINVALTRARNGLIIVGNQRLLQVHSTLKELLDYYRRNGAVLNAHTFLRRMITDNQNQ</sequence>
<evidence type="ECO:0000256" key="4">
    <source>
        <dbReference type="ARBA" id="ARBA00022806"/>
    </source>
</evidence>
<keyword evidence="2" id="KW-0547">Nucleotide-binding</keyword>
<accession>A0A8B7ZP53</accession>
<name>A0A8B7ZP53_ACAPL</name>
<protein>
    <submittedName>
        <fullName evidence="11">Uncharacterized protein LOC110988307 isoform X1</fullName>
    </submittedName>
</protein>
<evidence type="ECO:0000256" key="2">
    <source>
        <dbReference type="ARBA" id="ARBA00022741"/>
    </source>
</evidence>
<evidence type="ECO:0000256" key="6">
    <source>
        <dbReference type="PROSITE-ProRule" id="PRU00723"/>
    </source>
</evidence>
<feature type="compositionally biased region" description="Basic and acidic residues" evidence="7">
    <location>
        <begin position="1823"/>
        <end position="1833"/>
    </location>
</feature>
<dbReference type="Pfam" id="PF13086">
    <property type="entry name" value="AAA_11"/>
    <property type="match status" value="3"/>
</dbReference>
<dbReference type="SMART" id="SM00955">
    <property type="entry name" value="RNB"/>
    <property type="match status" value="1"/>
</dbReference>
<feature type="zinc finger region" description="C3H1-type" evidence="6">
    <location>
        <begin position="410"/>
        <end position="438"/>
    </location>
</feature>
<evidence type="ECO:0000313" key="11">
    <source>
        <dbReference type="RefSeq" id="XP_022107368.1"/>
    </source>
</evidence>
<dbReference type="InterPro" id="IPR041679">
    <property type="entry name" value="DNA2/NAM7-like_C"/>
</dbReference>
<feature type="region of interest" description="Disordered" evidence="7">
    <location>
        <begin position="1"/>
        <end position="78"/>
    </location>
</feature>
<feature type="region of interest" description="Disordered" evidence="7">
    <location>
        <begin position="1812"/>
        <end position="1833"/>
    </location>
</feature>
<dbReference type="InterPro" id="IPR000571">
    <property type="entry name" value="Znf_CCCH"/>
</dbReference>
<dbReference type="PANTHER" id="PTHR43788">
    <property type="entry name" value="DNA2/NAM7 HELICASE FAMILY MEMBER"/>
    <property type="match status" value="1"/>
</dbReference>
<proteinExistence type="inferred from homology"/>
<dbReference type="Gene3D" id="3.40.50.300">
    <property type="entry name" value="P-loop containing nucleotide triphosphate hydrolases"/>
    <property type="match status" value="4"/>
</dbReference>
<evidence type="ECO:0000256" key="1">
    <source>
        <dbReference type="ARBA" id="ARBA00007913"/>
    </source>
</evidence>
<keyword evidence="10" id="KW-1185">Reference proteome</keyword>
<dbReference type="SUPFAM" id="SSF50249">
    <property type="entry name" value="Nucleic acid-binding proteins"/>
    <property type="match status" value="2"/>
</dbReference>
<dbReference type="Gene3D" id="4.10.1000.10">
    <property type="entry name" value="Zinc finger, CCCH-type"/>
    <property type="match status" value="1"/>
</dbReference>
<keyword evidence="6" id="KW-0863">Zinc-finger</keyword>
<feature type="compositionally biased region" description="Acidic residues" evidence="7">
    <location>
        <begin position="1576"/>
        <end position="1587"/>
    </location>
</feature>
<feature type="compositionally biased region" description="Acidic residues" evidence="7">
    <location>
        <begin position="1812"/>
        <end position="1822"/>
    </location>
</feature>
<dbReference type="InterPro" id="IPR027417">
    <property type="entry name" value="P-loop_NTPase"/>
</dbReference>
<dbReference type="InterPro" id="IPR047187">
    <property type="entry name" value="SF1_C_Upf1"/>
</dbReference>
<evidence type="ECO:0000256" key="5">
    <source>
        <dbReference type="ARBA" id="ARBA00022840"/>
    </source>
</evidence>
<dbReference type="KEGG" id="aplc:110988307"/>
<dbReference type="InterPro" id="IPR056787">
    <property type="entry name" value="OB_HELZ2"/>
</dbReference>
<dbReference type="InterPro" id="IPR001900">
    <property type="entry name" value="RNase_II/R"/>
</dbReference>
<dbReference type="CDD" id="cd18808">
    <property type="entry name" value="SF1_C_Upf1"/>
    <property type="match status" value="2"/>
</dbReference>
<feature type="region of interest" description="Disordered" evidence="7">
    <location>
        <begin position="1525"/>
        <end position="1627"/>
    </location>
</feature>
<dbReference type="OMA" id="EEMEANH"/>
<feature type="compositionally biased region" description="Polar residues" evidence="7">
    <location>
        <begin position="1551"/>
        <end position="1561"/>
    </location>
</feature>
<keyword evidence="4" id="KW-0347">Helicase</keyword>
<feature type="compositionally biased region" description="Polar residues" evidence="7">
    <location>
        <begin position="64"/>
        <end position="78"/>
    </location>
</feature>
<dbReference type="SMART" id="SM00356">
    <property type="entry name" value="ZnF_C3H1"/>
    <property type="match status" value="2"/>
</dbReference>
<dbReference type="SUPFAM" id="SSF52540">
    <property type="entry name" value="P-loop containing nucleoside triphosphate hydrolases"/>
    <property type="match status" value="2"/>
</dbReference>
<keyword evidence="6" id="KW-0862">Zinc</keyword>
<dbReference type="InterPro" id="IPR050534">
    <property type="entry name" value="Coronavir_polyprotein_1ab"/>
</dbReference>
<dbReference type="OrthoDB" id="2285229at2759"/>
<dbReference type="PANTHER" id="PTHR43788:SF16">
    <property type="entry name" value="HELICASE WITH ZINC FINGER 2"/>
    <property type="match status" value="1"/>
</dbReference>
<feature type="domain" description="C3H1-type" evidence="8">
    <location>
        <begin position="410"/>
        <end position="438"/>
    </location>
</feature>
<evidence type="ECO:0000313" key="10">
    <source>
        <dbReference type="Proteomes" id="UP000694845"/>
    </source>
</evidence>
<feature type="region of interest" description="Disordered" evidence="7">
    <location>
        <begin position="273"/>
        <end position="312"/>
    </location>
</feature>
<dbReference type="GO" id="GO:0004540">
    <property type="term" value="F:RNA nuclease activity"/>
    <property type="evidence" value="ECO:0007669"/>
    <property type="project" value="InterPro"/>
</dbReference>
<organism evidence="10 11">
    <name type="scientific">Acanthaster planci</name>
    <name type="common">Crown-of-thorns starfish</name>
    <dbReference type="NCBI Taxonomy" id="133434"/>
    <lineage>
        <taxon>Eukaryota</taxon>
        <taxon>Metazoa</taxon>
        <taxon>Echinodermata</taxon>
        <taxon>Eleutherozoa</taxon>
        <taxon>Asterozoa</taxon>
        <taxon>Asteroidea</taxon>
        <taxon>Valvatacea</taxon>
        <taxon>Valvatida</taxon>
        <taxon>Acanthasteridae</taxon>
        <taxon>Acanthaster</taxon>
    </lineage>
</organism>
<gene>
    <name evidence="11" type="primary">LOC110988307</name>
</gene>
<evidence type="ECO:0000259" key="9">
    <source>
        <dbReference type="PROSITE" id="PS50157"/>
    </source>
</evidence>
<dbReference type="GO" id="GO:0043139">
    <property type="term" value="F:5'-3' DNA helicase activity"/>
    <property type="evidence" value="ECO:0007669"/>
    <property type="project" value="TreeGrafter"/>
</dbReference>
<dbReference type="Pfam" id="PF00773">
    <property type="entry name" value="RNB"/>
    <property type="match status" value="1"/>
</dbReference>
<evidence type="ECO:0000256" key="3">
    <source>
        <dbReference type="ARBA" id="ARBA00022801"/>
    </source>
</evidence>
<reference evidence="11" key="1">
    <citation type="submission" date="2025-08" db="UniProtKB">
        <authorList>
            <consortium name="RefSeq"/>
        </authorList>
    </citation>
    <scope>IDENTIFICATION</scope>
</reference>
<dbReference type="RefSeq" id="XP_022107368.1">
    <property type="nucleotide sequence ID" value="XM_022251676.1"/>
</dbReference>
<evidence type="ECO:0000259" key="8">
    <source>
        <dbReference type="PROSITE" id="PS50103"/>
    </source>
</evidence>
<keyword evidence="6" id="KW-0479">Metal-binding</keyword>
<dbReference type="Pfam" id="PF25049">
    <property type="entry name" value="OB_HELZ2"/>
    <property type="match status" value="1"/>
</dbReference>
<dbReference type="Proteomes" id="UP000694845">
    <property type="component" value="Unplaced"/>
</dbReference>
<dbReference type="InterPro" id="IPR013087">
    <property type="entry name" value="Znf_C2H2_type"/>
</dbReference>
<feature type="compositionally biased region" description="Low complexity" evidence="7">
    <location>
        <begin position="135"/>
        <end position="144"/>
    </location>
</feature>
<feature type="region of interest" description="Disordered" evidence="7">
    <location>
        <begin position="100"/>
        <end position="152"/>
    </location>
</feature>
<dbReference type="SUPFAM" id="SSF57667">
    <property type="entry name" value="beta-beta-alpha zinc fingers"/>
    <property type="match status" value="1"/>
</dbReference>
<keyword evidence="5" id="KW-0067">ATP-binding</keyword>
<feature type="compositionally biased region" description="Polar residues" evidence="7">
    <location>
        <begin position="30"/>
        <end position="55"/>
    </location>
</feature>
<dbReference type="GO" id="GO:0005524">
    <property type="term" value="F:ATP binding"/>
    <property type="evidence" value="ECO:0007669"/>
    <property type="project" value="UniProtKB-KW"/>
</dbReference>
<dbReference type="GO" id="GO:0016787">
    <property type="term" value="F:hydrolase activity"/>
    <property type="evidence" value="ECO:0007669"/>
    <property type="project" value="UniProtKB-KW"/>
</dbReference>